<keyword evidence="6" id="KW-0175">Coiled coil</keyword>
<proteinExistence type="predicted"/>
<dbReference type="SUPFAM" id="SSF52518">
    <property type="entry name" value="Thiamin diphosphate-binding fold (THDP-binding)"/>
    <property type="match status" value="1"/>
</dbReference>
<evidence type="ECO:0000256" key="4">
    <source>
        <dbReference type="ARBA" id="ARBA00023317"/>
    </source>
</evidence>
<comment type="function">
    <text evidence="5">The pyruvate dehydrogenase complex catalyzes the overall conversion of pyruvate to acetyl-CoA and CO(2).</text>
</comment>
<gene>
    <name evidence="8" type="primary">E1a</name>
</gene>
<dbReference type="Gene3D" id="3.40.50.970">
    <property type="match status" value="1"/>
</dbReference>
<evidence type="ECO:0000256" key="6">
    <source>
        <dbReference type="SAM" id="Coils"/>
    </source>
</evidence>
<dbReference type="NCBIfam" id="TIGR03182">
    <property type="entry name" value="PDH_E1_alph_y"/>
    <property type="match status" value="1"/>
</dbReference>
<accession>Q1EGH7</accession>
<comment type="cofactor">
    <cofactor evidence="1 5">
        <name>thiamine diphosphate</name>
        <dbReference type="ChEBI" id="CHEBI:58937"/>
    </cofactor>
</comment>
<dbReference type="PANTHER" id="PTHR11516:SF60">
    <property type="entry name" value="PYRUVATE DEHYDROGENASE E1 COMPONENT SUBUNIT ALPHA"/>
    <property type="match status" value="1"/>
</dbReference>
<feature type="domain" description="Dehydrogenase E1 component" evidence="7">
    <location>
        <begin position="56"/>
        <end position="352"/>
    </location>
</feature>
<dbReference type="CDD" id="cd02000">
    <property type="entry name" value="TPP_E1_PDC_ADC_BCADC"/>
    <property type="match status" value="1"/>
</dbReference>
<evidence type="ECO:0000256" key="5">
    <source>
        <dbReference type="RuleBase" id="RU361139"/>
    </source>
</evidence>
<keyword evidence="2 5" id="KW-0560">Oxidoreductase</keyword>
<dbReference type="InterPro" id="IPR050642">
    <property type="entry name" value="PDH_E1_Alpha_Subunit"/>
</dbReference>
<feature type="coiled-coil region" evidence="6">
    <location>
        <begin position="312"/>
        <end position="339"/>
    </location>
</feature>
<dbReference type="PANTHER" id="PTHR11516">
    <property type="entry name" value="PYRUVATE DEHYDROGENASE E1 COMPONENT, ALPHA SUBUNIT BACTERIAL AND ORGANELLAR"/>
    <property type="match status" value="1"/>
</dbReference>
<organism evidence="8">
    <name type="scientific">Nyctotherus ovalis</name>
    <name type="common">Ciliate protozoan</name>
    <dbReference type="NCBI Taxonomy" id="70075"/>
    <lineage>
        <taxon>Eukaryota</taxon>
        <taxon>Sar</taxon>
        <taxon>Alveolata</taxon>
        <taxon>Ciliophora</taxon>
        <taxon>Intramacronucleata</taxon>
        <taxon>Armophorea</taxon>
        <taxon>Clevelandellida</taxon>
        <taxon>Nyctotheridae</taxon>
        <taxon>Nyctotherus</taxon>
    </lineage>
</organism>
<evidence type="ECO:0000313" key="8">
    <source>
        <dbReference type="EMBL" id="AAV32073.1"/>
    </source>
</evidence>
<dbReference type="EMBL" id="AY623923">
    <property type="protein sequence ID" value="AAV32073.1"/>
    <property type="molecule type" value="Genomic_DNA"/>
</dbReference>
<dbReference type="EC" id="1.2.4.1" evidence="5"/>
<evidence type="ECO:0000256" key="1">
    <source>
        <dbReference type="ARBA" id="ARBA00001964"/>
    </source>
</evidence>
<keyword evidence="3 5" id="KW-0786">Thiamine pyrophosphate</keyword>
<dbReference type="InterPro" id="IPR001017">
    <property type="entry name" value="DH_E1"/>
</dbReference>
<comment type="catalytic activity">
    <reaction evidence="5">
        <text>N(6)-[(R)-lipoyl]-L-lysyl-[protein] + pyruvate + H(+) = N(6)-[(R)-S(8)-acetyldihydrolipoyl]-L-lysyl-[protein] + CO2</text>
        <dbReference type="Rhea" id="RHEA:19189"/>
        <dbReference type="Rhea" id="RHEA-COMP:10474"/>
        <dbReference type="Rhea" id="RHEA-COMP:10478"/>
        <dbReference type="ChEBI" id="CHEBI:15361"/>
        <dbReference type="ChEBI" id="CHEBI:15378"/>
        <dbReference type="ChEBI" id="CHEBI:16526"/>
        <dbReference type="ChEBI" id="CHEBI:83099"/>
        <dbReference type="ChEBI" id="CHEBI:83111"/>
        <dbReference type="EC" id="1.2.4.1"/>
    </reaction>
</comment>
<dbReference type="Pfam" id="PF00676">
    <property type="entry name" value="E1_dh"/>
    <property type="match status" value="1"/>
</dbReference>
<evidence type="ECO:0000259" key="7">
    <source>
        <dbReference type="Pfam" id="PF00676"/>
    </source>
</evidence>
<evidence type="ECO:0000256" key="3">
    <source>
        <dbReference type="ARBA" id="ARBA00023052"/>
    </source>
</evidence>
<evidence type="ECO:0000256" key="2">
    <source>
        <dbReference type="ARBA" id="ARBA00023002"/>
    </source>
</evidence>
<dbReference type="InterPro" id="IPR029061">
    <property type="entry name" value="THDP-binding"/>
</dbReference>
<protein>
    <recommendedName>
        <fullName evidence="5">Pyruvate dehydrogenase E1 component subunit alpha</fullName>
        <ecNumber evidence="5">1.2.4.1</ecNumber>
    </recommendedName>
</protein>
<dbReference type="AlphaFoldDB" id="Q1EGH7"/>
<name>Q1EGH7_NYCOV</name>
<dbReference type="GO" id="GO:0004739">
    <property type="term" value="F:pyruvate dehydrogenase (acetyl-transferring) activity"/>
    <property type="evidence" value="ECO:0007669"/>
    <property type="project" value="UniProtKB-UniRule"/>
</dbReference>
<keyword evidence="4 5" id="KW-0670">Pyruvate</keyword>
<dbReference type="GO" id="GO:0006086">
    <property type="term" value="P:pyruvate decarboxylation to acetyl-CoA"/>
    <property type="evidence" value="ECO:0007669"/>
    <property type="project" value="InterPro"/>
</dbReference>
<sequence>MLTVALRRMSFMQSAARFASTVEVKLPQYEVFNLDKSVLPTKATTTRDELLKYYHEMNFQRRVEIMCDEIYKKKEVRGFCHLMDGQEAVSVGVEAGITKEDHIITAYRCHGMLLGRGETAARLIAEMMGKATGASKGKGGSMHMSLRKNKFYGGNGIVGAHIPVGTGIAFGINYDKKKEVCVTMYGDGAANQGQLYEAANMALLWKLPIIYLCENNLYAMGTACARATPNTKYYTKLAPIPGIKGDGMNLFAVREVIKFAREWCLSGKGPICLELETYRYHGHSMSDPGLSYRSREEIAQVRKERDPIAKVKQVILDNKVATEDELKEIERETRKTVEDVTVQAREASWPDPEKDLLTDVMAYPDPHPFVRNVEYDKSIFP</sequence>
<dbReference type="FunFam" id="3.40.50.970:FF:000013">
    <property type="entry name" value="Pyruvate dehydrogenase E1 component subunit alpha"/>
    <property type="match status" value="1"/>
</dbReference>
<reference evidence="8" key="1">
    <citation type="submission" date="2004-05" db="EMBL/GenBank/DDBJ databases">
        <title>A mitochondrial pyruvate dehydrogenase from the hydrogenosomes of the anaerobic ciliate Nyctotherus ovalis.</title>
        <authorList>
            <person name="Boxma B."/>
            <person name="van Hellemond J."/>
            <person name="van Alen T."/>
            <person name="Ricard G."/>
            <person name="Cremers G."/>
            <person name="Huynen M."/>
            <person name="Tielens A."/>
            <person name="Hackstein J."/>
        </authorList>
    </citation>
    <scope>NUCLEOTIDE SEQUENCE</scope>
</reference>
<dbReference type="InterPro" id="IPR017597">
    <property type="entry name" value="Pyrv_DH_E1_asu_subgrp-y"/>
</dbReference>